<evidence type="ECO:0000313" key="1">
    <source>
        <dbReference type="EMBL" id="PNX63565.1"/>
    </source>
</evidence>
<proteinExistence type="predicted"/>
<sequence length="112" mass="13353">RDKVNDMLNISHRWKSMLNFLCYNIHIFSKWLFNFHWQDNFLDLRFRIGVGISILMNAMIILPRSSKENVACIHWDNITPNFIVILLANGKGYETSLRNFYFTFIVEPLQLV</sequence>
<feature type="non-terminal residue" evidence="1">
    <location>
        <position position="1"/>
    </location>
</feature>
<evidence type="ECO:0000313" key="2">
    <source>
        <dbReference type="Proteomes" id="UP000236291"/>
    </source>
</evidence>
<name>A0A2K3KB87_TRIPR</name>
<organism evidence="1 2">
    <name type="scientific">Trifolium pratense</name>
    <name type="common">Red clover</name>
    <dbReference type="NCBI Taxonomy" id="57577"/>
    <lineage>
        <taxon>Eukaryota</taxon>
        <taxon>Viridiplantae</taxon>
        <taxon>Streptophyta</taxon>
        <taxon>Embryophyta</taxon>
        <taxon>Tracheophyta</taxon>
        <taxon>Spermatophyta</taxon>
        <taxon>Magnoliopsida</taxon>
        <taxon>eudicotyledons</taxon>
        <taxon>Gunneridae</taxon>
        <taxon>Pentapetalae</taxon>
        <taxon>rosids</taxon>
        <taxon>fabids</taxon>
        <taxon>Fabales</taxon>
        <taxon>Fabaceae</taxon>
        <taxon>Papilionoideae</taxon>
        <taxon>50 kb inversion clade</taxon>
        <taxon>NPAAA clade</taxon>
        <taxon>Hologalegina</taxon>
        <taxon>IRL clade</taxon>
        <taxon>Trifolieae</taxon>
        <taxon>Trifolium</taxon>
    </lineage>
</organism>
<gene>
    <name evidence="1" type="ORF">L195_g053570</name>
</gene>
<comment type="caution">
    <text evidence="1">The sequence shown here is derived from an EMBL/GenBank/DDBJ whole genome shotgun (WGS) entry which is preliminary data.</text>
</comment>
<dbReference type="AlphaFoldDB" id="A0A2K3KB87"/>
<dbReference type="EMBL" id="ASHM01090785">
    <property type="protein sequence ID" value="PNX63565.1"/>
    <property type="molecule type" value="Genomic_DNA"/>
</dbReference>
<accession>A0A2K3KB87</accession>
<protein>
    <submittedName>
        <fullName evidence="1">Uncharacterized protein</fullName>
    </submittedName>
</protein>
<reference evidence="1 2" key="2">
    <citation type="journal article" date="2017" name="Front. Plant Sci.">
        <title>Gene Classification and Mining of Molecular Markers Useful in Red Clover (Trifolium pratense) Breeding.</title>
        <authorList>
            <person name="Istvanek J."/>
            <person name="Dluhosova J."/>
            <person name="Dluhos P."/>
            <person name="Patkova L."/>
            <person name="Nedelnik J."/>
            <person name="Repkova J."/>
        </authorList>
    </citation>
    <scope>NUCLEOTIDE SEQUENCE [LARGE SCALE GENOMIC DNA]</scope>
    <source>
        <strain evidence="2">cv. Tatra</strain>
        <tissue evidence="1">Young leaves</tissue>
    </source>
</reference>
<dbReference type="Proteomes" id="UP000236291">
    <property type="component" value="Unassembled WGS sequence"/>
</dbReference>
<reference evidence="1 2" key="1">
    <citation type="journal article" date="2014" name="Am. J. Bot.">
        <title>Genome assembly and annotation for red clover (Trifolium pratense; Fabaceae).</title>
        <authorList>
            <person name="Istvanek J."/>
            <person name="Jaros M."/>
            <person name="Krenek A."/>
            <person name="Repkova J."/>
        </authorList>
    </citation>
    <scope>NUCLEOTIDE SEQUENCE [LARGE SCALE GENOMIC DNA]</scope>
    <source>
        <strain evidence="2">cv. Tatra</strain>
        <tissue evidence="1">Young leaves</tissue>
    </source>
</reference>